<accession>A0A1E3NPF8</accession>
<proteinExistence type="predicted"/>
<evidence type="ECO:0000313" key="2">
    <source>
        <dbReference type="Proteomes" id="UP000094455"/>
    </source>
</evidence>
<keyword evidence="2" id="KW-1185">Reference proteome</keyword>
<name>A0A1E3NPF8_9ASCO</name>
<gene>
    <name evidence="1" type="ORF">PICMEDRAFT_71505</name>
</gene>
<dbReference type="EMBL" id="KV454002">
    <property type="protein sequence ID" value="ODQ47433.1"/>
    <property type="molecule type" value="Genomic_DNA"/>
</dbReference>
<organism evidence="1 2">
    <name type="scientific">Pichia membranifaciens NRRL Y-2026</name>
    <dbReference type="NCBI Taxonomy" id="763406"/>
    <lineage>
        <taxon>Eukaryota</taxon>
        <taxon>Fungi</taxon>
        <taxon>Dikarya</taxon>
        <taxon>Ascomycota</taxon>
        <taxon>Saccharomycotina</taxon>
        <taxon>Pichiomycetes</taxon>
        <taxon>Pichiales</taxon>
        <taxon>Pichiaceae</taxon>
        <taxon>Pichia</taxon>
    </lineage>
</organism>
<dbReference type="AlphaFoldDB" id="A0A1E3NPF8"/>
<sequence length="788" mass="89587">MDSELNPHGQEMMRLDEIILKLSIHDPGSGTVNGDSDALLEDLRRYLSVYVDSYDTAVDERVRLLLSEQDLNIRDENKLELITIFSIIKTIKHIDSLLLELLNVESVRKINALLCSFFGLFRYHFQLPVHHNNYAFRNFGSLLTSPNINVLTPFITFMSRSSLSFSEVNKSETLEKTYCLLLVFHCFNKDLFKFLSKTLASKSNVADLMHHFSLTPITSKATEIPTLFTLYQRVRMSALLEESTLVVDTKSNNLMNILFYSLFHKQFLVHMITSIQVMHDFFHFPLPGNLFELSNKLLLDASLLDYLTIFVANDPGNIEALDNIVKANNSLENDRDVAVFLLLKSCQHHLLNYNLFASPDISLLSYLVEYNNANYASLLGITEGQNVCELNITALIPIFEIINQNVKLDYLKEREFLIVFKLALINIDLNLDSIEDFMNLNSLLIDIGSSLSIHALIDTIQTLLCIIINDVKFRHPTFSQIPKNFQNILGFQFIPPVYRSDMSFENNIDLQSEFFGPMFTSLQELENYPGLVATASEILLEDCLTIILSIKSKVFRFLKNLNNETNVLRLPDLFSDDNKNEEYPLHVFKQGISTKIGSFKSSKSLNYKLLNSSISLGIVANLSLLVVGDNYKSLRSSDFMIDNSLSRLLNEFTVDCTLTFLIIYQEFGLLSLFKKIRNLNNENLKMVAPSASLLSKVFQAKSTDSKSEINSVIQTSSFEIASEILNKSVISSNLLRQYVELFDDGQSKPFKSLNKFLKSHPSTLKPSKISKGTVILDLAEYKTALAFH</sequence>
<reference evidence="1 2" key="1">
    <citation type="journal article" date="2016" name="Proc. Natl. Acad. Sci. U.S.A.">
        <title>Comparative genomics of biotechnologically important yeasts.</title>
        <authorList>
            <person name="Riley R."/>
            <person name="Haridas S."/>
            <person name="Wolfe K.H."/>
            <person name="Lopes M.R."/>
            <person name="Hittinger C.T."/>
            <person name="Goeker M."/>
            <person name="Salamov A.A."/>
            <person name="Wisecaver J.H."/>
            <person name="Long T.M."/>
            <person name="Calvey C.H."/>
            <person name="Aerts A.L."/>
            <person name="Barry K.W."/>
            <person name="Choi C."/>
            <person name="Clum A."/>
            <person name="Coughlan A.Y."/>
            <person name="Deshpande S."/>
            <person name="Douglass A.P."/>
            <person name="Hanson S.J."/>
            <person name="Klenk H.-P."/>
            <person name="LaButti K.M."/>
            <person name="Lapidus A."/>
            <person name="Lindquist E.A."/>
            <person name="Lipzen A.M."/>
            <person name="Meier-Kolthoff J.P."/>
            <person name="Ohm R.A."/>
            <person name="Otillar R.P."/>
            <person name="Pangilinan J.L."/>
            <person name="Peng Y."/>
            <person name="Rokas A."/>
            <person name="Rosa C.A."/>
            <person name="Scheuner C."/>
            <person name="Sibirny A.A."/>
            <person name="Slot J.C."/>
            <person name="Stielow J.B."/>
            <person name="Sun H."/>
            <person name="Kurtzman C.P."/>
            <person name="Blackwell M."/>
            <person name="Grigoriev I.V."/>
            <person name="Jeffries T.W."/>
        </authorList>
    </citation>
    <scope>NUCLEOTIDE SEQUENCE [LARGE SCALE GENOMIC DNA]</scope>
    <source>
        <strain evidence="1 2">NRRL Y-2026</strain>
    </source>
</reference>
<dbReference type="RefSeq" id="XP_019018546.1">
    <property type="nucleotide sequence ID" value="XM_019163939.1"/>
</dbReference>
<dbReference type="OrthoDB" id="3990582at2759"/>
<evidence type="ECO:0000313" key="1">
    <source>
        <dbReference type="EMBL" id="ODQ47433.1"/>
    </source>
</evidence>
<dbReference type="Proteomes" id="UP000094455">
    <property type="component" value="Unassembled WGS sequence"/>
</dbReference>
<protein>
    <submittedName>
        <fullName evidence="1">Uncharacterized protein</fullName>
    </submittedName>
</protein>
<dbReference type="GeneID" id="30180626"/>